<sequence length="626" mass="70810">MDNNTVLSPALDLEAAQCSEKALNQAEIAVIENDNAAIEAGILDLLQSYLVRHQDDQFIHQGREFARQQIQHFMAQNKPLDFILPGFPCKSPNVVDKSFSMMPDYGEVLAIERLDAFCFALNDLYPHGSRVTILSDGTTFADIVHVDDEVKQRYKTALRHLSVTENILWADLTDLLPDVKGNNKADSDSLRKSLLKGISSGPRAFEKFVQKVRDSSAQAKVHDKLCSYLYHDVRIERFSDGDRDHYLESISDKAYQMMYRGRALSASIDKVYPQHIRLSVHGYDNAGPKFTFSLSSDTTKAVSPWHSVPVRLLTGKFVQLSHGVAKKKCVVKVTCEGQNWCYLEVADPKLQAFTFEIVKSPAFGLKISDPRQVGFENLPVDFLQALTAKFGFLLLKYQQSNMPDIEPQDLVELCTPFGEIYHWQFGPVHVVKPEAVPHGFVHSIEKTPLHWDLSMLPATEKKVAHNPKFAASCFMLYCKTPPVKGEGQTTIVNSRVALKLAGQAKVKQWRNINITYETKLTYFGGTPRSYPLVDLHPVTNDAILRYQEGCESKLQRFSLSSVDMEQTELAALIEDVNNIAYDERCFIALEWQAGDLVIIDNYYTLHGRLAMSEKSMSRELWRVQVY</sequence>
<evidence type="ECO:0000313" key="3">
    <source>
        <dbReference type="EMBL" id="MCL1126498.1"/>
    </source>
</evidence>
<dbReference type="EMBL" id="JAKIKS010000091">
    <property type="protein sequence ID" value="MCL1126498.1"/>
    <property type="molecule type" value="Genomic_DNA"/>
</dbReference>
<dbReference type="Pfam" id="PF02668">
    <property type="entry name" value="TauD"/>
    <property type="match status" value="1"/>
</dbReference>
<dbReference type="Proteomes" id="UP001203423">
    <property type="component" value="Unassembled WGS sequence"/>
</dbReference>
<dbReference type="Pfam" id="PF05141">
    <property type="entry name" value="DIT1_PvcA"/>
    <property type="match status" value="1"/>
</dbReference>
<dbReference type="SUPFAM" id="SSF51197">
    <property type="entry name" value="Clavaminate synthase-like"/>
    <property type="match status" value="1"/>
</dbReference>
<evidence type="ECO:0000259" key="2">
    <source>
        <dbReference type="Pfam" id="PF02668"/>
    </source>
</evidence>
<name>A0ABT0LFM4_9GAMM</name>
<dbReference type="RefSeq" id="WP_248941887.1">
    <property type="nucleotide sequence ID" value="NZ_JAKIKS010000091.1"/>
</dbReference>
<reference evidence="3 4" key="1">
    <citation type="submission" date="2022-01" db="EMBL/GenBank/DDBJ databases">
        <title>Whole genome-based taxonomy of the Shewanellaceae.</title>
        <authorList>
            <person name="Martin-Rodriguez A.J."/>
        </authorList>
    </citation>
    <scope>NUCLEOTIDE SEQUENCE [LARGE SCALE GENOMIC DNA]</scope>
    <source>
        <strain evidence="3 4">DSM 17177</strain>
    </source>
</reference>
<dbReference type="PANTHER" id="PTHR37285:SF5">
    <property type="entry name" value="SPORE WALL MATURATION PROTEIN DIT1"/>
    <property type="match status" value="1"/>
</dbReference>
<organism evidence="3 4">
    <name type="scientific">Shewanella surugensis</name>
    <dbReference type="NCBI Taxonomy" id="212020"/>
    <lineage>
        <taxon>Bacteria</taxon>
        <taxon>Pseudomonadati</taxon>
        <taxon>Pseudomonadota</taxon>
        <taxon>Gammaproteobacteria</taxon>
        <taxon>Alteromonadales</taxon>
        <taxon>Shewanellaceae</taxon>
        <taxon>Shewanella</taxon>
    </lineage>
</organism>
<keyword evidence="4" id="KW-1185">Reference proteome</keyword>
<keyword evidence="1" id="KW-0560">Oxidoreductase</keyword>
<dbReference type="Gene3D" id="3.60.130.10">
    <property type="entry name" value="Clavaminate synthase-like"/>
    <property type="match status" value="1"/>
</dbReference>
<dbReference type="InterPro" id="IPR007817">
    <property type="entry name" value="Isocyanide_synthase_DIT1"/>
</dbReference>
<accession>A0ABT0LFM4</accession>
<gene>
    <name evidence="3" type="ORF">L2764_18915</name>
</gene>
<comment type="caution">
    <text evidence="3">The sequence shown here is derived from an EMBL/GenBank/DDBJ whole genome shotgun (WGS) entry which is preliminary data.</text>
</comment>
<protein>
    <submittedName>
        <fullName evidence="3">L-tyrosine/L-tryptophan isonitrile synthase family protein</fullName>
    </submittedName>
</protein>
<evidence type="ECO:0000313" key="4">
    <source>
        <dbReference type="Proteomes" id="UP001203423"/>
    </source>
</evidence>
<evidence type="ECO:0000256" key="1">
    <source>
        <dbReference type="ARBA" id="ARBA00023002"/>
    </source>
</evidence>
<dbReference type="PANTHER" id="PTHR37285">
    <property type="entry name" value="SPORE WALL MATURATION PROTEIN DIT1"/>
    <property type="match status" value="1"/>
</dbReference>
<dbReference type="InterPro" id="IPR042098">
    <property type="entry name" value="TauD-like_sf"/>
</dbReference>
<dbReference type="InterPro" id="IPR003819">
    <property type="entry name" value="TauD/TfdA-like"/>
</dbReference>
<proteinExistence type="predicted"/>
<feature type="domain" description="TauD/TfdA-like" evidence="2">
    <location>
        <begin position="364"/>
        <end position="623"/>
    </location>
</feature>